<evidence type="ECO:0000259" key="1">
    <source>
        <dbReference type="PROSITE" id="PS50887"/>
    </source>
</evidence>
<dbReference type="InterPro" id="IPR013976">
    <property type="entry name" value="HDOD"/>
</dbReference>
<dbReference type="Pfam" id="PF00990">
    <property type="entry name" value="GGDEF"/>
    <property type="match status" value="1"/>
</dbReference>
<dbReference type="PANTHER" id="PTHR33525:SF3">
    <property type="entry name" value="RIBONUCLEASE Y"/>
    <property type="match status" value="1"/>
</dbReference>
<dbReference type="PANTHER" id="PTHR33525">
    <property type="match status" value="1"/>
</dbReference>
<dbReference type="NCBIfam" id="TIGR00254">
    <property type="entry name" value="GGDEF"/>
    <property type="match status" value="1"/>
</dbReference>
<dbReference type="Proteomes" id="UP001557484">
    <property type="component" value="Unassembled WGS sequence"/>
</dbReference>
<dbReference type="PROSITE" id="PS51833">
    <property type="entry name" value="HDOD"/>
    <property type="match status" value="1"/>
</dbReference>
<evidence type="ECO:0000259" key="2">
    <source>
        <dbReference type="PROSITE" id="PS51833"/>
    </source>
</evidence>
<proteinExistence type="predicted"/>
<reference evidence="3 4" key="1">
    <citation type="journal article" date="2011" name="Int. J. Syst. Evol. Microbiol.">
        <title>Zhongshania antarctica gen. nov., sp. nov. and Zhongshania guokunii sp. nov., gammaproteobacteria respectively isolated from coastal attached (fast) ice and surface seawater of the Antarctic.</title>
        <authorList>
            <person name="Li H.J."/>
            <person name="Zhang X.Y."/>
            <person name="Chen C.X."/>
            <person name="Zhang Y.J."/>
            <person name="Gao Z.M."/>
            <person name="Yu Y."/>
            <person name="Chen X.L."/>
            <person name="Chen B."/>
            <person name="Zhang Y.Z."/>
        </authorList>
    </citation>
    <scope>NUCLEOTIDE SEQUENCE [LARGE SCALE GENOMIC DNA]</scope>
    <source>
        <strain evidence="3 4">R06B22</strain>
    </source>
</reference>
<organism evidence="3 4">
    <name type="scientific">Zhongshania arctica</name>
    <dbReference type="NCBI Taxonomy" id="3238302"/>
    <lineage>
        <taxon>Bacteria</taxon>
        <taxon>Pseudomonadati</taxon>
        <taxon>Pseudomonadota</taxon>
        <taxon>Gammaproteobacteria</taxon>
        <taxon>Cellvibrionales</taxon>
        <taxon>Spongiibacteraceae</taxon>
        <taxon>Zhongshania</taxon>
    </lineage>
</organism>
<comment type="caution">
    <text evidence="3">The sequence shown here is derived from an EMBL/GenBank/DDBJ whole genome shotgun (WGS) entry which is preliminary data.</text>
</comment>
<dbReference type="SMART" id="SM00267">
    <property type="entry name" value="GGDEF"/>
    <property type="match status" value="1"/>
</dbReference>
<gene>
    <name evidence="3" type="ORF">AB4875_10505</name>
</gene>
<dbReference type="InterPro" id="IPR029787">
    <property type="entry name" value="Nucleotide_cyclase"/>
</dbReference>
<dbReference type="InterPro" id="IPR052340">
    <property type="entry name" value="RNase_Y/CdgJ"/>
</dbReference>
<keyword evidence="4" id="KW-1185">Reference proteome</keyword>
<dbReference type="InterPro" id="IPR043128">
    <property type="entry name" value="Rev_trsase/Diguanyl_cyclase"/>
</dbReference>
<sequence length="475" mass="52583">MAIDLSPFTDNTARLPSIPRVMTKIVELARSGDVDIQSLAKLIASDPALTAKTLQFANSPMYANEQKIETLRRAIVLLGLDTTVNLALSFSLTSSLKEQTQSGLHYPLLWRRSLLAAAAARELGRSLKERALEELFLAGLLQDIGMIAIDRLHPDFYTDLRSDQVFHERVREYEIERMGGDHAEAGAWLSKHWGLAARTTLAIATSHRPNTFAQTDVDGQFVRCVCLSGIAADYLILGEPADARKQLYLKAQRVLGINPSKVDDLITFLHEQIPEMESLFDVKLTESASQSDLLEQANETLAELNLQNLKRSRGQAKKAPKIDHEKRHDPVTGVFSREFMNGFLADSFNLAARAGRVLSVLLIEIKNIKTLRKVLGDQSDTFLAAQAKEIQSKLRAGDMICRYNDNTFLVLLHDTLEEDAQVIGQRLLEASAALAAQSRKGPVFTETALGLATHGDNVDFNSSDEWIDEANGALH</sequence>
<dbReference type="PROSITE" id="PS50887">
    <property type="entry name" value="GGDEF"/>
    <property type="match status" value="1"/>
</dbReference>
<feature type="domain" description="HDOD" evidence="2">
    <location>
        <begin position="15"/>
        <end position="209"/>
    </location>
</feature>
<dbReference type="EMBL" id="JBFRYB010000001">
    <property type="protein sequence ID" value="MEX1665921.1"/>
    <property type="molecule type" value="Genomic_DNA"/>
</dbReference>
<dbReference type="InterPro" id="IPR000160">
    <property type="entry name" value="GGDEF_dom"/>
</dbReference>
<dbReference type="Gene3D" id="3.30.70.270">
    <property type="match status" value="1"/>
</dbReference>
<accession>A0ABV3TXC0</accession>
<dbReference type="Pfam" id="PF08668">
    <property type="entry name" value="HDOD"/>
    <property type="match status" value="1"/>
</dbReference>
<name>A0ABV3TXC0_9GAMM</name>
<feature type="domain" description="GGDEF" evidence="1">
    <location>
        <begin position="356"/>
        <end position="475"/>
    </location>
</feature>
<protein>
    <submittedName>
        <fullName evidence="3">HDOD domain-containing protein</fullName>
    </submittedName>
</protein>
<evidence type="ECO:0000313" key="3">
    <source>
        <dbReference type="EMBL" id="MEX1665921.1"/>
    </source>
</evidence>
<dbReference type="RefSeq" id="WP_368376014.1">
    <property type="nucleotide sequence ID" value="NZ_JBFRYB010000001.1"/>
</dbReference>
<dbReference type="SUPFAM" id="SSF55073">
    <property type="entry name" value="Nucleotide cyclase"/>
    <property type="match status" value="1"/>
</dbReference>
<evidence type="ECO:0000313" key="4">
    <source>
        <dbReference type="Proteomes" id="UP001557484"/>
    </source>
</evidence>
<dbReference type="SUPFAM" id="SSF109604">
    <property type="entry name" value="HD-domain/PDEase-like"/>
    <property type="match status" value="1"/>
</dbReference>
<dbReference type="Gene3D" id="1.10.3210.10">
    <property type="entry name" value="Hypothetical protein af1432"/>
    <property type="match status" value="1"/>
</dbReference>